<gene>
    <name evidence="2" type="ORF">PGLA2088_LOCUS15261</name>
</gene>
<proteinExistence type="predicted"/>
<sequence>MWAAAAFLTGEESCAACRCESHGMTHQRAGSLRRPQNGVQPPRLSFGCINYAFVAPISSAQQHAFGSRPATVLGSQLPQAWPTHSPQQQPQRRRQQQQQTASSILAPPSSSSAAVMRLSAAASSSSPTGMAFQRPLAGDAGNPVVQVSSSEEEEGDPYVQEILADSSWVKDGGRAAVEDEVRFACDGSWSVAVPSRGAASRQDVVVPSDDSCDSDFEASGLKSDVGSEYFEFRGPRPRRESAGVDAQKPGREGLDTAKDKRDKKAGKDKKDKKDKKTKKDKTKQTDQKEHQVKMDEKHKKDQKDRKSEAHDGEVENTQEKTPDDQRNNKEAHAKKARNEAGPEIAELEDAPAGHIAYEAVKELPAHEWPYAYFIFRRSDDETIRLQATEKQAGSMARAAKICRLCYMRLAAGNSRSEAFAYRSELYHRITPSK</sequence>
<name>A0A813J2T6_POLGL</name>
<reference evidence="2" key="1">
    <citation type="submission" date="2021-02" db="EMBL/GenBank/DDBJ databases">
        <authorList>
            <person name="Dougan E. K."/>
            <person name="Rhodes N."/>
            <person name="Thang M."/>
            <person name="Chan C."/>
        </authorList>
    </citation>
    <scope>NUCLEOTIDE SEQUENCE</scope>
</reference>
<evidence type="ECO:0000256" key="1">
    <source>
        <dbReference type="SAM" id="MobiDB-lite"/>
    </source>
</evidence>
<dbReference type="EMBL" id="CAJNNW010018793">
    <property type="protein sequence ID" value="CAE8663479.1"/>
    <property type="molecule type" value="Genomic_DNA"/>
</dbReference>
<evidence type="ECO:0000313" key="3">
    <source>
        <dbReference type="Proteomes" id="UP000626109"/>
    </source>
</evidence>
<feature type="region of interest" description="Disordered" evidence="1">
    <location>
        <begin position="124"/>
        <end position="156"/>
    </location>
</feature>
<evidence type="ECO:0000313" key="2">
    <source>
        <dbReference type="EMBL" id="CAE8663479.1"/>
    </source>
</evidence>
<feature type="compositionally biased region" description="Basic and acidic residues" evidence="1">
    <location>
        <begin position="230"/>
        <end position="262"/>
    </location>
</feature>
<feature type="compositionally biased region" description="Basic and acidic residues" evidence="1">
    <location>
        <begin position="282"/>
        <end position="340"/>
    </location>
</feature>
<organism evidence="2 3">
    <name type="scientific">Polarella glacialis</name>
    <name type="common">Dinoflagellate</name>
    <dbReference type="NCBI Taxonomy" id="89957"/>
    <lineage>
        <taxon>Eukaryota</taxon>
        <taxon>Sar</taxon>
        <taxon>Alveolata</taxon>
        <taxon>Dinophyceae</taxon>
        <taxon>Suessiales</taxon>
        <taxon>Suessiaceae</taxon>
        <taxon>Polarella</taxon>
    </lineage>
</organism>
<feature type="compositionally biased region" description="Low complexity" evidence="1">
    <location>
        <begin position="86"/>
        <end position="110"/>
    </location>
</feature>
<feature type="compositionally biased region" description="Basic residues" evidence="1">
    <location>
        <begin position="263"/>
        <end position="281"/>
    </location>
</feature>
<dbReference type="Proteomes" id="UP000626109">
    <property type="component" value="Unassembled WGS sequence"/>
</dbReference>
<comment type="caution">
    <text evidence="2">The sequence shown here is derived from an EMBL/GenBank/DDBJ whole genome shotgun (WGS) entry which is preliminary data.</text>
</comment>
<protein>
    <submittedName>
        <fullName evidence="2">Uncharacterized protein</fullName>
    </submittedName>
</protein>
<feature type="region of interest" description="Disordered" evidence="1">
    <location>
        <begin position="193"/>
        <end position="345"/>
    </location>
</feature>
<feature type="region of interest" description="Disordered" evidence="1">
    <location>
        <begin position="77"/>
        <end position="110"/>
    </location>
</feature>
<dbReference type="AlphaFoldDB" id="A0A813J2T6"/>
<accession>A0A813J2T6</accession>